<evidence type="ECO:0000259" key="2">
    <source>
        <dbReference type="SMART" id="SM01204"/>
    </source>
</evidence>
<feature type="domain" description="FIST C-domain" evidence="2">
    <location>
        <begin position="245"/>
        <end position="388"/>
    </location>
</feature>
<dbReference type="SMART" id="SM00897">
    <property type="entry name" value="FIST"/>
    <property type="match status" value="1"/>
</dbReference>
<proteinExistence type="predicted"/>
<gene>
    <name evidence="3" type="ORF">GCM10010170_031110</name>
</gene>
<evidence type="ECO:0000259" key="1">
    <source>
        <dbReference type="SMART" id="SM00897"/>
    </source>
</evidence>
<feature type="domain" description="FIST" evidence="1">
    <location>
        <begin position="51"/>
        <end position="244"/>
    </location>
</feature>
<dbReference type="Pfam" id="PF08495">
    <property type="entry name" value="FIST"/>
    <property type="match status" value="1"/>
</dbReference>
<organism evidence="3 4">
    <name type="scientific">Dactylosporangium salmoneum</name>
    <dbReference type="NCBI Taxonomy" id="53361"/>
    <lineage>
        <taxon>Bacteria</taxon>
        <taxon>Bacillati</taxon>
        <taxon>Actinomycetota</taxon>
        <taxon>Actinomycetes</taxon>
        <taxon>Micromonosporales</taxon>
        <taxon>Micromonosporaceae</taxon>
        <taxon>Dactylosporangium</taxon>
    </lineage>
</organism>
<dbReference type="PANTHER" id="PTHR40252">
    <property type="entry name" value="BLR0328 PROTEIN"/>
    <property type="match status" value="1"/>
</dbReference>
<dbReference type="EMBL" id="BAAARV010000024">
    <property type="protein sequence ID" value="GAA2345116.1"/>
    <property type="molecule type" value="Genomic_DNA"/>
</dbReference>
<name>A0ABP5T414_9ACTN</name>
<dbReference type="Pfam" id="PF10442">
    <property type="entry name" value="FIST_C"/>
    <property type="match status" value="1"/>
</dbReference>
<reference evidence="4" key="1">
    <citation type="journal article" date="2019" name="Int. J. Syst. Evol. Microbiol.">
        <title>The Global Catalogue of Microorganisms (GCM) 10K type strain sequencing project: providing services to taxonomists for standard genome sequencing and annotation.</title>
        <authorList>
            <consortium name="The Broad Institute Genomics Platform"/>
            <consortium name="The Broad Institute Genome Sequencing Center for Infectious Disease"/>
            <person name="Wu L."/>
            <person name="Ma J."/>
        </authorList>
    </citation>
    <scope>NUCLEOTIDE SEQUENCE [LARGE SCALE GENOMIC DNA]</scope>
    <source>
        <strain evidence="4">JCM 3272</strain>
    </source>
</reference>
<dbReference type="Proteomes" id="UP001501444">
    <property type="component" value="Unassembled WGS sequence"/>
</dbReference>
<dbReference type="InterPro" id="IPR013702">
    <property type="entry name" value="FIST_domain_N"/>
</dbReference>
<dbReference type="PANTHER" id="PTHR40252:SF2">
    <property type="entry name" value="BLR0328 PROTEIN"/>
    <property type="match status" value="1"/>
</dbReference>
<sequence>MCDTDPELREVYMGGAEPGDGRRWMGVGRSAESDSRAAARAAARAAVRGAEPKLFIAFTAITHDQAEVLAGLREVAGSVPVAGCTTNGEIGPGGPRDGTVTIAAIGGPGFTVSTAVAERAAGRQREAGAEAARCVEGLGDRPHRVLMLLTDGIVREQEAILLGAYGVVGAAVPLFGGAAADGWRMSGSYLYCDDRVHTDAVVGIAIGSEAPLSVAARHGWRKVGEPMIVTSSGNGRIQTLDDRPAMDVYLSRFDAPPEAYTDAAAFQRFALPRPLGVQRRSGVEARNLNRVDIEGRSIGGGGAVAPGGLTWAMTGDEQSILAATDAACHAAVEGLGGDAPIGMLTLSCAALRTILGADGIEREGERIAKLADGVPYAGFYTYGEIARVRGIDGFHNQTLAVLALA</sequence>
<evidence type="ECO:0000313" key="3">
    <source>
        <dbReference type="EMBL" id="GAA2345116.1"/>
    </source>
</evidence>
<keyword evidence="4" id="KW-1185">Reference proteome</keyword>
<accession>A0ABP5T414</accession>
<dbReference type="InterPro" id="IPR019494">
    <property type="entry name" value="FIST_C"/>
</dbReference>
<dbReference type="SMART" id="SM01204">
    <property type="entry name" value="FIST_C"/>
    <property type="match status" value="1"/>
</dbReference>
<evidence type="ECO:0000313" key="4">
    <source>
        <dbReference type="Proteomes" id="UP001501444"/>
    </source>
</evidence>
<protein>
    <submittedName>
        <fullName evidence="3">FIST N-terminal domain-containing protein</fullName>
    </submittedName>
</protein>
<comment type="caution">
    <text evidence="3">The sequence shown here is derived from an EMBL/GenBank/DDBJ whole genome shotgun (WGS) entry which is preliminary data.</text>
</comment>